<dbReference type="Proteomes" id="UP001485459">
    <property type="component" value="Chromosome"/>
</dbReference>
<evidence type="ECO:0000259" key="11">
    <source>
        <dbReference type="Pfam" id="PF07715"/>
    </source>
</evidence>
<dbReference type="InterPro" id="IPR012910">
    <property type="entry name" value="Plug_dom"/>
</dbReference>
<evidence type="ECO:0000256" key="7">
    <source>
        <dbReference type="ARBA" id="ARBA00023237"/>
    </source>
</evidence>
<evidence type="ECO:0000256" key="8">
    <source>
        <dbReference type="PROSITE-ProRule" id="PRU01360"/>
    </source>
</evidence>
<comment type="subcellular location">
    <subcellularLocation>
        <location evidence="1 8">Cell outer membrane</location>
        <topology evidence="1 8">Multi-pass membrane protein</topology>
    </subcellularLocation>
</comment>
<keyword evidence="5 9" id="KW-0798">TonB box</keyword>
<dbReference type="Gene3D" id="2.40.170.20">
    <property type="entry name" value="TonB-dependent receptor, beta-barrel domain"/>
    <property type="match status" value="1"/>
</dbReference>
<evidence type="ECO:0000256" key="2">
    <source>
        <dbReference type="ARBA" id="ARBA00022448"/>
    </source>
</evidence>
<dbReference type="Gene3D" id="2.170.130.10">
    <property type="entry name" value="TonB-dependent receptor, plug domain"/>
    <property type="match status" value="1"/>
</dbReference>
<dbReference type="InterPro" id="IPR039426">
    <property type="entry name" value="TonB-dep_rcpt-like"/>
</dbReference>
<dbReference type="SUPFAM" id="SSF49464">
    <property type="entry name" value="Carboxypeptidase regulatory domain-like"/>
    <property type="match status" value="1"/>
</dbReference>
<dbReference type="NCBIfam" id="TIGR04057">
    <property type="entry name" value="SusC_RagA_signa"/>
    <property type="match status" value="1"/>
</dbReference>
<evidence type="ECO:0000259" key="10">
    <source>
        <dbReference type="Pfam" id="PF00593"/>
    </source>
</evidence>
<dbReference type="Pfam" id="PF00593">
    <property type="entry name" value="TonB_dep_Rec_b-barrel"/>
    <property type="match status" value="1"/>
</dbReference>
<dbReference type="NCBIfam" id="TIGR04056">
    <property type="entry name" value="OMP_RagA_SusC"/>
    <property type="match status" value="1"/>
</dbReference>
<feature type="domain" description="TonB-dependent receptor-like beta-barrel" evidence="10">
    <location>
        <begin position="525"/>
        <end position="1135"/>
    </location>
</feature>
<accession>A0ABZ2YZJ0</accession>
<dbReference type="Gene3D" id="3.55.50.30">
    <property type="match status" value="1"/>
</dbReference>
<dbReference type="Pfam" id="PF07715">
    <property type="entry name" value="Plug"/>
    <property type="match status" value="1"/>
</dbReference>
<keyword evidence="3 8" id="KW-1134">Transmembrane beta strand</keyword>
<dbReference type="Pfam" id="PF13715">
    <property type="entry name" value="CarbopepD_reg_2"/>
    <property type="match status" value="1"/>
</dbReference>
<dbReference type="SUPFAM" id="SSF56935">
    <property type="entry name" value="Porins"/>
    <property type="match status" value="1"/>
</dbReference>
<keyword evidence="4 8" id="KW-0812">Transmembrane</keyword>
<dbReference type="RefSeq" id="WP_341838584.1">
    <property type="nucleotide sequence ID" value="NZ_CP149822.1"/>
</dbReference>
<keyword evidence="6 8" id="KW-0472">Membrane</keyword>
<protein>
    <submittedName>
        <fullName evidence="12">TonB-dependent receptor</fullName>
    </submittedName>
</protein>
<keyword evidence="2 8" id="KW-0813">Transport</keyword>
<name>A0ABZ2YZJ0_9BACT</name>
<comment type="similarity">
    <text evidence="8 9">Belongs to the TonB-dependent receptor family.</text>
</comment>
<evidence type="ECO:0000313" key="12">
    <source>
        <dbReference type="EMBL" id="WZN43789.1"/>
    </source>
</evidence>
<evidence type="ECO:0000256" key="4">
    <source>
        <dbReference type="ARBA" id="ARBA00022692"/>
    </source>
</evidence>
<evidence type="ECO:0000256" key="1">
    <source>
        <dbReference type="ARBA" id="ARBA00004571"/>
    </source>
</evidence>
<dbReference type="InterPro" id="IPR037066">
    <property type="entry name" value="Plug_dom_sf"/>
</dbReference>
<dbReference type="InterPro" id="IPR023996">
    <property type="entry name" value="TonB-dep_OMP_SusC/RagA"/>
</dbReference>
<dbReference type="EMBL" id="CP149822">
    <property type="protein sequence ID" value="WZN43789.1"/>
    <property type="molecule type" value="Genomic_DNA"/>
</dbReference>
<feature type="domain" description="TonB-dependent receptor plug" evidence="11">
    <location>
        <begin position="217"/>
        <end position="326"/>
    </location>
</feature>
<keyword evidence="12" id="KW-0675">Receptor</keyword>
<proteinExistence type="inferred from homology"/>
<organism evidence="12 13">
    <name type="scientific">Chitinophaga pollutisoli</name>
    <dbReference type="NCBI Taxonomy" id="3133966"/>
    <lineage>
        <taxon>Bacteria</taxon>
        <taxon>Pseudomonadati</taxon>
        <taxon>Bacteroidota</taxon>
        <taxon>Chitinophagia</taxon>
        <taxon>Chitinophagales</taxon>
        <taxon>Chitinophagaceae</taxon>
        <taxon>Chitinophaga</taxon>
    </lineage>
</organism>
<dbReference type="InterPro" id="IPR000531">
    <property type="entry name" value="Beta-barrel_TonB"/>
</dbReference>
<evidence type="ECO:0000256" key="5">
    <source>
        <dbReference type="ARBA" id="ARBA00023077"/>
    </source>
</evidence>
<reference evidence="13" key="1">
    <citation type="submission" date="2024-03" db="EMBL/GenBank/DDBJ databases">
        <title>Chitinophaga horti sp. nov., isolated from garden soil.</title>
        <authorList>
            <person name="Lee D.S."/>
            <person name="Han D.M."/>
            <person name="Baek J.H."/>
            <person name="Choi D.G."/>
            <person name="Jeon J.H."/>
            <person name="Jeon C.O."/>
        </authorList>
    </citation>
    <scope>NUCLEOTIDE SEQUENCE [LARGE SCALE GENOMIC DNA]</scope>
    <source>
        <strain evidence="13">GPA1</strain>
    </source>
</reference>
<evidence type="ECO:0000256" key="6">
    <source>
        <dbReference type="ARBA" id="ARBA00023136"/>
    </source>
</evidence>
<keyword evidence="7 8" id="KW-0998">Cell outer membrane</keyword>
<gene>
    <name evidence="12" type="ORF">WJU16_12205</name>
</gene>
<evidence type="ECO:0000256" key="3">
    <source>
        <dbReference type="ARBA" id="ARBA00022452"/>
    </source>
</evidence>
<dbReference type="PROSITE" id="PS52016">
    <property type="entry name" value="TONB_DEPENDENT_REC_3"/>
    <property type="match status" value="1"/>
</dbReference>
<sequence length="1179" mass="131796">MRFSLSLLLFMVMGLHLLVASPLKGQALDEKKITMEATNITLEKALVQLERLSGFRVAFATEKVLRHQRVFMPMGTRSVSATLNSLLTQTGLEYRYSENTIMIVPQPEGAPAPQPAAPAVADSLQPVRGKIVDEAGLALPGVSIRVKGTTRGVYSDGNGQFVLQAAKGEMIVFSSVGSVQQEHIVSGNAPLSIIMAADNRKLEDVVIVGYGTQRKGNLTGAVSTVDVKRTLEARPITDVGRGLQGAVPGLTITTSSGDLGRNPNIRLRGMTGSLNNNGVGTQPLILVDNVEVPSLQMVNPQDIANISVLKDAASTAIYGSRAAWGVILITTKSGKKGAPSKIDYSNNFSWSKPLSLPEVMNGTDWVQTAMETRRRTSQNPDLVSFGVLGMTYDTTSIRKIREWEQQYAGKDLGDELVAGRDFEVRGGAFYPYRTWNAADRWMKKASFQQKHDVAFSGGGEKTVYHLSLGYLNQTGLLKVKNDRFDRYNATLNLNSTVTDWMDVRGKMMFSQSNLTTPFSYSAATYGPWYYLYRWPPTYPYGTYNGQPMRSIIMEMEQSQMDRNRSNFNRMQIGATLRPVRNLTVDVDYTYSTTNTRLHQVGGKLRGINFWAGNLNYSEDFQGANFDMVRDRSSYNTMHSGRVFATYTLDLNDVHHLKFLAGTDIDQYTSGFHSSERRKLIDPNFGEIGLALGDQFVGSDAGHWATNGYFARANYDYKNKYLLEINGRYNGSSWFPENDKWAFFPSVSAGYVLTEEPFMRSLQPALNFFKVRGSWGQVGNQNLGGYRFLSVMNSANSNWIIGANNMLTFTSPGLVSKSLTWETVTTLDFGAEARFLDNRLGVTFDWYSRVTSDMITTTVGVPSTLGTGAPVLNYGELTTKGWELAVDYNHRFDNGLNINVVGAVTDFSEVLTKFVSATRNIYGNYEGRNLGEIWGYETDRMFQEGDFTQSGGVYVPKSGIPDQTALTRGSGWFRYGPGDIKYRDLNGDGKVTFGNETLDDHGDLRIIGNSTPRYQYSLRLGGDWKGIDLSVFWQGVAKRDLWASGPVAIPGFRETEAWYTHQIDYWSPSNTDAFYPRPTYHDQAESNKNFYRQTKYLLNMSYLRLKNLTLGYTLPQHLVSRAKFKNARIYVAGENLLTFDRLNIPIDPEIDYLPEQSDRNSFARVYPYRAEYSVGLQITF</sequence>
<dbReference type="InterPro" id="IPR036942">
    <property type="entry name" value="Beta-barrel_TonB_sf"/>
</dbReference>
<dbReference type="InterPro" id="IPR023997">
    <property type="entry name" value="TonB-dep_OMP_SusC/RagA_CS"/>
</dbReference>
<evidence type="ECO:0000256" key="9">
    <source>
        <dbReference type="RuleBase" id="RU003357"/>
    </source>
</evidence>
<evidence type="ECO:0000313" key="13">
    <source>
        <dbReference type="Proteomes" id="UP001485459"/>
    </source>
</evidence>
<dbReference type="InterPro" id="IPR008969">
    <property type="entry name" value="CarboxyPept-like_regulatory"/>
</dbReference>
<keyword evidence="13" id="KW-1185">Reference proteome</keyword>